<reference evidence="5" key="2">
    <citation type="submission" date="2025-08" db="UniProtKB">
        <authorList>
            <consortium name="RefSeq"/>
        </authorList>
    </citation>
    <scope>IDENTIFICATION</scope>
    <source>
        <tissue evidence="5">Leaf</tissue>
    </source>
</reference>
<feature type="compositionally biased region" description="Polar residues" evidence="2">
    <location>
        <begin position="378"/>
        <end position="387"/>
    </location>
</feature>
<protein>
    <submittedName>
        <fullName evidence="5">B3 domain-containing protein Os02g0598200-like</fullName>
    </submittedName>
</protein>
<dbReference type="GeneID" id="104734800"/>
<feature type="region of interest" description="Disordered" evidence="2">
    <location>
        <begin position="321"/>
        <end position="408"/>
    </location>
</feature>
<organism evidence="4 5">
    <name type="scientific">Camelina sativa</name>
    <name type="common">False flax</name>
    <name type="synonym">Myagrum sativum</name>
    <dbReference type="NCBI Taxonomy" id="90675"/>
    <lineage>
        <taxon>Eukaryota</taxon>
        <taxon>Viridiplantae</taxon>
        <taxon>Streptophyta</taxon>
        <taxon>Embryophyta</taxon>
        <taxon>Tracheophyta</taxon>
        <taxon>Spermatophyta</taxon>
        <taxon>Magnoliopsida</taxon>
        <taxon>eudicotyledons</taxon>
        <taxon>Gunneridae</taxon>
        <taxon>Pentapetalae</taxon>
        <taxon>rosids</taxon>
        <taxon>malvids</taxon>
        <taxon>Brassicales</taxon>
        <taxon>Brassicaceae</taxon>
        <taxon>Camelineae</taxon>
        <taxon>Camelina</taxon>
    </lineage>
</organism>
<evidence type="ECO:0000259" key="3">
    <source>
        <dbReference type="SMART" id="SM01054"/>
    </source>
</evidence>
<feature type="compositionally biased region" description="Low complexity" evidence="2">
    <location>
        <begin position="555"/>
        <end position="567"/>
    </location>
</feature>
<keyword evidence="1" id="KW-0175">Coiled coil</keyword>
<accession>A0ABM0V914</accession>
<keyword evidence="4" id="KW-1185">Reference proteome</keyword>
<feature type="domain" description="Calmodulin-binding" evidence="3">
    <location>
        <begin position="426"/>
        <end position="540"/>
    </location>
</feature>
<gene>
    <name evidence="5" type="primary">LOC104734800</name>
</gene>
<feature type="region of interest" description="Disordered" evidence="2">
    <location>
        <begin position="542"/>
        <end position="567"/>
    </location>
</feature>
<dbReference type="Proteomes" id="UP000694864">
    <property type="component" value="Chromosome 13"/>
</dbReference>
<dbReference type="Pfam" id="PF07839">
    <property type="entry name" value="CaM_binding"/>
    <property type="match status" value="1"/>
</dbReference>
<evidence type="ECO:0000313" key="4">
    <source>
        <dbReference type="Proteomes" id="UP000694864"/>
    </source>
</evidence>
<dbReference type="PANTHER" id="PTHR33349">
    <property type="entry name" value="EMB|CAB62594.1"/>
    <property type="match status" value="1"/>
</dbReference>
<evidence type="ECO:0000256" key="1">
    <source>
        <dbReference type="SAM" id="Coils"/>
    </source>
</evidence>
<dbReference type="SMART" id="SM01054">
    <property type="entry name" value="CaM_binding"/>
    <property type="match status" value="1"/>
</dbReference>
<dbReference type="PANTHER" id="PTHR33349:SF11">
    <property type="entry name" value="PLANT CALMODULIN-BINDING PROTEIN-LIKE PROTEIN"/>
    <property type="match status" value="1"/>
</dbReference>
<name>A0ABM0V914_CAMSA</name>
<proteinExistence type="predicted"/>
<feature type="compositionally biased region" description="Low complexity" evidence="2">
    <location>
        <begin position="348"/>
        <end position="361"/>
    </location>
</feature>
<feature type="region of interest" description="Disordered" evidence="2">
    <location>
        <begin position="58"/>
        <end position="86"/>
    </location>
</feature>
<feature type="coiled-coil region" evidence="1">
    <location>
        <begin position="233"/>
        <end position="296"/>
    </location>
</feature>
<evidence type="ECO:0000313" key="5">
    <source>
        <dbReference type="RefSeq" id="XP_010452748.1"/>
    </source>
</evidence>
<dbReference type="RefSeq" id="XP_010452748.1">
    <property type="nucleotide sequence ID" value="XM_010454446.2"/>
</dbReference>
<feature type="compositionally biased region" description="Basic and acidic residues" evidence="2">
    <location>
        <begin position="362"/>
        <end position="376"/>
    </location>
</feature>
<evidence type="ECO:0000256" key="2">
    <source>
        <dbReference type="SAM" id="MobiDB-lite"/>
    </source>
</evidence>
<dbReference type="InterPro" id="IPR012417">
    <property type="entry name" value="CaM-bd_dom_pln"/>
</dbReference>
<feature type="compositionally biased region" description="Polar residues" evidence="2">
    <location>
        <begin position="395"/>
        <end position="404"/>
    </location>
</feature>
<sequence length="567" mass="63227">MSEENISQVDDKCCLDDANPMEIPLVIDEQVQGDDVLLPAAETNHHVNLIRYSTGALDKPAGKPQVQTRYRGSGNQMSSTHDLCKHGKRREEDLVIKPWKLVKKKNVASGDLVKGETFRKSLGNVSKPDKSPLRVVKKEAACEVAKSCDGLRVKKSETNSTTSPSASAVVRMVKKTTNLDVKKVSKISENKSSKVDLSKNLKNKEKTEIDDSLKQCDDSMEKTNVDVNKVSMISEVKSSKEDLLKNLKNKEKIDEPVGCDDVMKKTNPDVKKVSRISVIKNSKEDLLKNLKNKEKMKIDEPVRSDDALEKTLYVVESSIEKRKKKSITSVKSETQQSSEKKFLRSSGEKSLSLSPSLSPSSEEVKKSPVTRSDPRPIRQTTSRSKTGLSVKKETGSANLATNPKNESKIIRPTRIGLIKVTPPAATKQLTSFKKGKVLEPKTEDSTATSIKFKKRVVQEPKLRSDVNRKKKNLKDKREGIGKINGEGKREKVVLRHRKVEVKKKLQTLFNNVIEETVNKLEEVRKSKVKALVGAFETVISLQDNNRTSQKKKTQSKPTSSSQAVEGF</sequence>
<reference evidence="4" key="1">
    <citation type="journal article" date="2014" name="Nat. Commun.">
        <title>The emerging biofuel crop Camelina sativa retains a highly undifferentiated hexaploid genome structure.</title>
        <authorList>
            <person name="Kagale S."/>
            <person name="Koh C."/>
            <person name="Nixon J."/>
            <person name="Bollina V."/>
            <person name="Clarke W.E."/>
            <person name="Tuteja R."/>
            <person name="Spillane C."/>
            <person name="Robinson S.J."/>
            <person name="Links M.G."/>
            <person name="Clarke C."/>
            <person name="Higgins E.E."/>
            <person name="Huebert T."/>
            <person name="Sharpe A.G."/>
            <person name="Parkin I.A."/>
        </authorList>
    </citation>
    <scope>NUCLEOTIDE SEQUENCE [LARGE SCALE GENOMIC DNA]</scope>
    <source>
        <strain evidence="4">cv. DH55</strain>
    </source>
</reference>
<feature type="compositionally biased region" description="Polar residues" evidence="2">
    <location>
        <begin position="65"/>
        <end position="81"/>
    </location>
</feature>